<feature type="region of interest" description="Disordered" evidence="1">
    <location>
        <begin position="62"/>
        <end position="88"/>
    </location>
</feature>
<evidence type="ECO:0000313" key="2">
    <source>
        <dbReference type="EMBL" id="KAL1280242.1"/>
    </source>
</evidence>
<organism evidence="2 3">
    <name type="scientific">Cirrhinus molitorella</name>
    <name type="common">mud carp</name>
    <dbReference type="NCBI Taxonomy" id="172907"/>
    <lineage>
        <taxon>Eukaryota</taxon>
        <taxon>Metazoa</taxon>
        <taxon>Chordata</taxon>
        <taxon>Craniata</taxon>
        <taxon>Vertebrata</taxon>
        <taxon>Euteleostomi</taxon>
        <taxon>Actinopterygii</taxon>
        <taxon>Neopterygii</taxon>
        <taxon>Teleostei</taxon>
        <taxon>Ostariophysi</taxon>
        <taxon>Cypriniformes</taxon>
        <taxon>Cyprinidae</taxon>
        <taxon>Labeoninae</taxon>
        <taxon>Labeonini</taxon>
        <taxon>Cirrhinus</taxon>
    </lineage>
</organism>
<evidence type="ECO:0000313" key="3">
    <source>
        <dbReference type="Proteomes" id="UP001558613"/>
    </source>
</evidence>
<name>A0ABR3NU04_9TELE</name>
<gene>
    <name evidence="2" type="ORF">QQF64_014842</name>
</gene>
<sequence length="88" mass="9840">MNLYLSRLTIERYRGNKHSGLERTRASGESVLTAVSRDVYLLGAAVAQCNCSMERSERFANVHTQKTRKTRGGTAERPQGALRCALRL</sequence>
<dbReference type="EMBL" id="JAYMGO010000002">
    <property type="protein sequence ID" value="KAL1280242.1"/>
    <property type="molecule type" value="Genomic_DNA"/>
</dbReference>
<keyword evidence="3" id="KW-1185">Reference proteome</keyword>
<evidence type="ECO:0000256" key="1">
    <source>
        <dbReference type="SAM" id="MobiDB-lite"/>
    </source>
</evidence>
<accession>A0ABR3NU04</accession>
<reference evidence="2 3" key="1">
    <citation type="submission" date="2023-09" db="EMBL/GenBank/DDBJ databases">
        <authorList>
            <person name="Wang M."/>
        </authorList>
    </citation>
    <scope>NUCLEOTIDE SEQUENCE [LARGE SCALE GENOMIC DNA]</scope>
    <source>
        <strain evidence="2">GT-2023</strain>
        <tissue evidence="2">Liver</tissue>
    </source>
</reference>
<protein>
    <submittedName>
        <fullName evidence="2">Uncharacterized protein</fullName>
    </submittedName>
</protein>
<dbReference type="Proteomes" id="UP001558613">
    <property type="component" value="Unassembled WGS sequence"/>
</dbReference>
<comment type="caution">
    <text evidence="2">The sequence shown here is derived from an EMBL/GenBank/DDBJ whole genome shotgun (WGS) entry which is preliminary data.</text>
</comment>
<proteinExistence type="predicted"/>